<dbReference type="Proteomes" id="UP001246576">
    <property type="component" value="Unassembled WGS sequence"/>
</dbReference>
<comment type="caution">
    <text evidence="1">The sequence shown here is derived from an EMBL/GenBank/DDBJ whole genome shotgun (WGS) entry which is preliminary data.</text>
</comment>
<gene>
    <name evidence="1" type="ORF">RI048_02540</name>
</gene>
<dbReference type="EMBL" id="JAVLSJ010000001">
    <property type="protein sequence ID" value="MDR9847084.1"/>
    <property type="molecule type" value="Genomic_DNA"/>
</dbReference>
<accession>A0ABU2EG13</accession>
<keyword evidence="2" id="KW-1185">Reference proteome</keyword>
<organism evidence="1 2">
    <name type="scientific">Herbaspirillum huttiense subsp. lycopersici</name>
    <dbReference type="NCBI Taxonomy" id="3074428"/>
    <lineage>
        <taxon>Bacteria</taxon>
        <taxon>Pseudomonadati</taxon>
        <taxon>Pseudomonadota</taxon>
        <taxon>Betaproteobacteria</taxon>
        <taxon>Burkholderiales</taxon>
        <taxon>Oxalobacteraceae</taxon>
        <taxon>Herbaspirillum</taxon>
    </lineage>
</organism>
<evidence type="ECO:0000313" key="1">
    <source>
        <dbReference type="EMBL" id="MDR9847084.1"/>
    </source>
</evidence>
<name>A0ABU2EG13_9BURK</name>
<reference evidence="1" key="1">
    <citation type="submission" date="2023-09" db="EMBL/GenBank/DDBJ databases">
        <title>Description of first Herbaspirillum huttiense subsp. nephrolepsisexaltata and Herbaspirillum huttiense subsp. lycopersicon.</title>
        <authorList>
            <person name="Poudel M."/>
            <person name="Sharma A."/>
            <person name="Goss E."/>
            <person name="Tapia J.H."/>
            <person name="Harmon C.M."/>
            <person name="Jones J.B."/>
        </authorList>
    </citation>
    <scope>NUCLEOTIDE SEQUENCE</scope>
    <source>
        <strain evidence="1">SE1</strain>
    </source>
</reference>
<proteinExistence type="predicted"/>
<dbReference type="RefSeq" id="WP_310839506.1">
    <property type="nucleotide sequence ID" value="NZ_JAVLSJ010000001.1"/>
</dbReference>
<protein>
    <submittedName>
        <fullName evidence="1">Uncharacterized protein</fullName>
    </submittedName>
</protein>
<sequence>MSKIEHVWSAVKPPKPDVYWTRRDGSTYLTRRYWDGERWYEVAFSDSRGGTPFTWPKKSGVKKPRLNCGWGEDLDTKFFLRRISDAQLAKHVIEWSTPRKFFEPDEVLAHLVKTGVLPRDWKTAYQDEMRRFA</sequence>
<evidence type="ECO:0000313" key="2">
    <source>
        <dbReference type="Proteomes" id="UP001246576"/>
    </source>
</evidence>